<reference evidence="1" key="1">
    <citation type="submission" date="2023-08" db="EMBL/GenBank/DDBJ databases">
        <authorList>
            <person name="Audoor S."/>
            <person name="Bilcke G."/>
        </authorList>
    </citation>
    <scope>NUCLEOTIDE SEQUENCE</scope>
</reference>
<sequence>MNGTSALDCAIDFFQSFVYANPIDGLNEVHRSPTSDLARLERSMEDPFNLDRTSATQVAPPELVIYQSHKQPSTQEAHFELVSYESHKQSSTQEARLTEEMVHHLATTLSTDYNQLSLN</sequence>
<organism evidence="1 2">
    <name type="scientific">Cylindrotheca closterium</name>
    <dbReference type="NCBI Taxonomy" id="2856"/>
    <lineage>
        <taxon>Eukaryota</taxon>
        <taxon>Sar</taxon>
        <taxon>Stramenopiles</taxon>
        <taxon>Ochrophyta</taxon>
        <taxon>Bacillariophyta</taxon>
        <taxon>Bacillariophyceae</taxon>
        <taxon>Bacillariophycidae</taxon>
        <taxon>Bacillariales</taxon>
        <taxon>Bacillariaceae</taxon>
        <taxon>Cylindrotheca</taxon>
    </lineage>
</organism>
<accession>A0AAD2FGK1</accession>
<evidence type="ECO:0000313" key="2">
    <source>
        <dbReference type="Proteomes" id="UP001295423"/>
    </source>
</evidence>
<evidence type="ECO:0000313" key="1">
    <source>
        <dbReference type="EMBL" id="CAJ1929928.1"/>
    </source>
</evidence>
<gene>
    <name evidence="1" type="ORF">CYCCA115_LOCUS1797</name>
</gene>
<dbReference type="AlphaFoldDB" id="A0AAD2FGK1"/>
<proteinExistence type="predicted"/>
<protein>
    <submittedName>
        <fullName evidence="1">Uncharacterized protein</fullName>
    </submittedName>
</protein>
<comment type="caution">
    <text evidence="1">The sequence shown here is derived from an EMBL/GenBank/DDBJ whole genome shotgun (WGS) entry which is preliminary data.</text>
</comment>
<dbReference type="EMBL" id="CAKOGP040000102">
    <property type="protein sequence ID" value="CAJ1929928.1"/>
    <property type="molecule type" value="Genomic_DNA"/>
</dbReference>
<name>A0AAD2FGK1_9STRA</name>
<keyword evidence="2" id="KW-1185">Reference proteome</keyword>
<dbReference type="Proteomes" id="UP001295423">
    <property type="component" value="Unassembled WGS sequence"/>
</dbReference>